<evidence type="ECO:0000256" key="2">
    <source>
        <dbReference type="ARBA" id="ARBA00022448"/>
    </source>
</evidence>
<feature type="domain" description="DUF3347" evidence="3">
    <location>
        <begin position="451"/>
        <end position="541"/>
    </location>
</feature>
<dbReference type="FunFam" id="2.40.30.170:FF:000010">
    <property type="entry name" value="Efflux RND transporter periplasmic adaptor subunit"/>
    <property type="match status" value="1"/>
</dbReference>
<evidence type="ECO:0000259" key="8">
    <source>
        <dbReference type="Pfam" id="PF25975"/>
    </source>
</evidence>
<organism evidence="9 10">
    <name type="scientific">Flavilitoribacter nigricans (strain ATCC 23147 / DSM 23189 / NBRC 102662 / NCIMB 1420 / SS-2)</name>
    <name type="common">Lewinella nigricans</name>
    <dbReference type="NCBI Taxonomy" id="1122177"/>
    <lineage>
        <taxon>Bacteria</taxon>
        <taxon>Pseudomonadati</taxon>
        <taxon>Bacteroidota</taxon>
        <taxon>Saprospiria</taxon>
        <taxon>Saprospirales</taxon>
        <taxon>Lewinellaceae</taxon>
        <taxon>Flavilitoribacter</taxon>
    </lineage>
</organism>
<protein>
    <submittedName>
        <fullName evidence="9">Efflux transporter periplasmic adaptor subunit</fullName>
    </submittedName>
</protein>
<keyword evidence="2" id="KW-0813">Transport</keyword>
<evidence type="ECO:0000259" key="4">
    <source>
        <dbReference type="Pfam" id="PF19335"/>
    </source>
</evidence>
<dbReference type="InterPro" id="IPR058791">
    <property type="entry name" value="3HB_CusB"/>
</dbReference>
<dbReference type="GO" id="GO:0046914">
    <property type="term" value="F:transition metal ion binding"/>
    <property type="evidence" value="ECO:0007669"/>
    <property type="project" value="TreeGrafter"/>
</dbReference>
<dbReference type="Gene3D" id="2.40.420.20">
    <property type="match status" value="1"/>
</dbReference>
<dbReference type="EMBL" id="PDUD01000048">
    <property type="protein sequence ID" value="PHN01874.1"/>
    <property type="molecule type" value="Genomic_DNA"/>
</dbReference>
<sequence length="608" mass="67197">MKKNINIIIVAVVALALGLALGFWISDGESKGETLVEEHDHTGEAMLTSEGDEIWTCSMHPQIRQNEPGDCPICGMDLIPLSENTSNDPLVLEMTEEAVKLANVQTTVIGKESNAGGEKITRLSGKVQADERLASSQVAHVPGRIEKLFVTFTGEPVRKGQKLATLYSPELVTAQQELLEALRLQSTSPKLVESARNKLRYWKIGEETIATIEEKGEIQETFTVYADATGVVTNRRVSVGDYVRQGEALFDLMNLSRVWVLFDAYEEDLATISVGDRIEFTTPAVPNRTFSSRITFIDPVINPRTRVASLRTEVSNPNGLLKPEMLVYGNLQNKTKSGVVLTVPKSAILWTGTRSVVYIKVQDTAIPSFRFREVELGERLGDQYVVQSGLEPGEEVVTYGNFAIDAAAQLNNQASMMNREVMLKGSDHQEHLPDYTDQTPIAFKQQLADLLGQYLSLKEAFVNSDAEQAATAAAKVGTALNSVDMSLLSGEAHMYWMEQLQALQAHSDKISQLLEIETQREQFDFLSQALINALKVFGVSEGTYYVQHCPMAFDNKGADWISKEETIRNPYFGDQMLSCGSVEVFIDKDFKISTAQVAAAPPPNIHNH</sequence>
<evidence type="ECO:0000259" key="6">
    <source>
        <dbReference type="Pfam" id="PF25919"/>
    </source>
</evidence>
<dbReference type="Gene3D" id="6.10.140.730">
    <property type="match status" value="1"/>
</dbReference>
<feature type="domain" description="CzcB-like C-terminal circularly permuted SH3-like" evidence="8">
    <location>
        <begin position="341"/>
        <end position="404"/>
    </location>
</feature>
<dbReference type="Pfam" id="PF11827">
    <property type="entry name" value="DUF3347"/>
    <property type="match status" value="1"/>
</dbReference>
<feature type="domain" description="CusB-like beta-barrel" evidence="7">
    <location>
        <begin position="257"/>
        <end position="334"/>
    </location>
</feature>
<dbReference type="Gene3D" id="2.40.30.170">
    <property type="match status" value="1"/>
</dbReference>
<feature type="domain" description="CusB-like barrel-sandwich hybrid" evidence="6">
    <location>
        <begin position="139"/>
        <end position="251"/>
    </location>
</feature>
<dbReference type="Proteomes" id="UP000223913">
    <property type="component" value="Unassembled WGS sequence"/>
</dbReference>
<evidence type="ECO:0000256" key="1">
    <source>
        <dbReference type="ARBA" id="ARBA00009477"/>
    </source>
</evidence>
<accession>A0A2D0N036</accession>
<comment type="caution">
    <text evidence="9">The sequence shown here is derived from an EMBL/GenBank/DDBJ whole genome shotgun (WGS) entry which is preliminary data.</text>
</comment>
<dbReference type="InterPro" id="IPR006143">
    <property type="entry name" value="RND_pump_MFP"/>
</dbReference>
<dbReference type="Pfam" id="PF25975">
    <property type="entry name" value="CzcB_C"/>
    <property type="match status" value="1"/>
</dbReference>
<dbReference type="OrthoDB" id="9806939at2"/>
<dbReference type="RefSeq" id="WP_099154764.1">
    <property type="nucleotide sequence ID" value="NZ_PDUD01000048.1"/>
</dbReference>
<evidence type="ECO:0000259" key="7">
    <source>
        <dbReference type="Pfam" id="PF25954"/>
    </source>
</evidence>
<dbReference type="InterPro" id="IPR045800">
    <property type="entry name" value="HMBD"/>
</dbReference>
<dbReference type="SUPFAM" id="SSF111369">
    <property type="entry name" value="HlyD-like secretion proteins"/>
    <property type="match status" value="1"/>
</dbReference>
<evidence type="ECO:0000259" key="5">
    <source>
        <dbReference type="Pfam" id="PF25869"/>
    </source>
</evidence>
<dbReference type="AlphaFoldDB" id="A0A2D0N036"/>
<dbReference type="GO" id="GO:0022857">
    <property type="term" value="F:transmembrane transporter activity"/>
    <property type="evidence" value="ECO:0007669"/>
    <property type="project" value="InterPro"/>
</dbReference>
<feature type="domain" description="Heavy metal binding" evidence="4">
    <location>
        <begin position="55"/>
        <end position="80"/>
    </location>
</feature>
<dbReference type="Pfam" id="PF25919">
    <property type="entry name" value="BSH_CusB"/>
    <property type="match status" value="1"/>
</dbReference>
<dbReference type="InterPro" id="IPR058790">
    <property type="entry name" value="BSH_CusB"/>
</dbReference>
<dbReference type="NCBIfam" id="TIGR01730">
    <property type="entry name" value="RND_mfp"/>
    <property type="match status" value="1"/>
</dbReference>
<proteinExistence type="inferred from homology"/>
<dbReference type="GO" id="GO:0016020">
    <property type="term" value="C:membrane"/>
    <property type="evidence" value="ECO:0007669"/>
    <property type="project" value="InterPro"/>
</dbReference>
<name>A0A2D0N036_FLAN2</name>
<evidence type="ECO:0000313" key="9">
    <source>
        <dbReference type="EMBL" id="PHN01874.1"/>
    </source>
</evidence>
<feature type="domain" description="CusB-like three alpha-helical bundle" evidence="5">
    <location>
        <begin position="170"/>
        <end position="219"/>
    </location>
</feature>
<evidence type="ECO:0000259" key="3">
    <source>
        <dbReference type="Pfam" id="PF11827"/>
    </source>
</evidence>
<keyword evidence="10" id="KW-1185">Reference proteome</keyword>
<comment type="similarity">
    <text evidence="1">Belongs to the membrane fusion protein (MFP) (TC 8.A.1) family.</text>
</comment>
<dbReference type="InterPro" id="IPR058792">
    <property type="entry name" value="Beta-barrel_RND_2"/>
</dbReference>
<dbReference type="PANTHER" id="PTHR30097">
    <property type="entry name" value="CATION EFFLUX SYSTEM PROTEIN CUSB"/>
    <property type="match status" value="1"/>
</dbReference>
<reference evidence="9 10" key="1">
    <citation type="submission" date="2017-10" db="EMBL/GenBank/DDBJ databases">
        <title>The draft genome sequence of Lewinella nigricans NBRC 102662.</title>
        <authorList>
            <person name="Wang K."/>
        </authorList>
    </citation>
    <scope>NUCLEOTIDE SEQUENCE [LARGE SCALE GENOMIC DNA]</scope>
    <source>
        <strain evidence="9 10">NBRC 102662</strain>
    </source>
</reference>
<gene>
    <name evidence="9" type="ORF">CRP01_35140</name>
</gene>
<dbReference type="GO" id="GO:0015679">
    <property type="term" value="P:plasma membrane copper ion transport"/>
    <property type="evidence" value="ECO:0007669"/>
    <property type="project" value="TreeGrafter"/>
</dbReference>
<dbReference type="Pfam" id="PF25954">
    <property type="entry name" value="Beta-barrel_RND_2"/>
    <property type="match status" value="1"/>
</dbReference>
<dbReference type="InterPro" id="IPR051909">
    <property type="entry name" value="MFP_Cation_Efflux"/>
</dbReference>
<dbReference type="InterPro" id="IPR058649">
    <property type="entry name" value="CzcB_C"/>
</dbReference>
<dbReference type="Pfam" id="PF19335">
    <property type="entry name" value="HMBD"/>
    <property type="match status" value="1"/>
</dbReference>
<evidence type="ECO:0000313" key="10">
    <source>
        <dbReference type="Proteomes" id="UP000223913"/>
    </source>
</evidence>
<dbReference type="InterPro" id="IPR021782">
    <property type="entry name" value="DUF3347"/>
</dbReference>
<dbReference type="PANTHER" id="PTHR30097:SF15">
    <property type="entry name" value="CATION EFFLUX SYSTEM PROTEIN CUSB"/>
    <property type="match status" value="1"/>
</dbReference>
<dbReference type="Pfam" id="PF25869">
    <property type="entry name" value="3HB_CusB"/>
    <property type="match status" value="1"/>
</dbReference>
<dbReference type="GO" id="GO:0030288">
    <property type="term" value="C:outer membrane-bounded periplasmic space"/>
    <property type="evidence" value="ECO:0007669"/>
    <property type="project" value="TreeGrafter"/>
</dbReference>
<dbReference type="GO" id="GO:0060003">
    <property type="term" value="P:copper ion export"/>
    <property type="evidence" value="ECO:0007669"/>
    <property type="project" value="TreeGrafter"/>
</dbReference>